<dbReference type="Pfam" id="PF21960">
    <property type="entry name" value="RCF1-5-like_lid"/>
    <property type="match status" value="1"/>
</dbReference>
<evidence type="ECO:0000256" key="1">
    <source>
        <dbReference type="ARBA" id="ARBA00004123"/>
    </source>
</evidence>
<dbReference type="PANTHER" id="PTHR11669">
    <property type="entry name" value="REPLICATION FACTOR C / DNA POLYMERASE III GAMMA-TAU SUBUNIT"/>
    <property type="match status" value="1"/>
</dbReference>
<dbReference type="Pfam" id="PF22534">
    <property type="entry name" value="RFC_C"/>
    <property type="match status" value="1"/>
</dbReference>
<evidence type="ECO:0000313" key="8">
    <source>
        <dbReference type="Proteomes" id="UP001162131"/>
    </source>
</evidence>
<evidence type="ECO:0000256" key="3">
    <source>
        <dbReference type="ARBA" id="ARBA00022705"/>
    </source>
</evidence>
<gene>
    <name evidence="7" type="ORF">BSTOLATCC_MIC16912</name>
</gene>
<evidence type="ECO:0000256" key="4">
    <source>
        <dbReference type="ARBA" id="ARBA00022741"/>
    </source>
</evidence>
<organism evidence="7 8">
    <name type="scientific">Blepharisma stoltei</name>
    <dbReference type="NCBI Taxonomy" id="1481888"/>
    <lineage>
        <taxon>Eukaryota</taxon>
        <taxon>Sar</taxon>
        <taxon>Alveolata</taxon>
        <taxon>Ciliophora</taxon>
        <taxon>Postciliodesmatophora</taxon>
        <taxon>Heterotrichea</taxon>
        <taxon>Heterotrichida</taxon>
        <taxon>Blepharismidae</taxon>
        <taxon>Blepharisma</taxon>
    </lineage>
</organism>
<dbReference type="SUPFAM" id="SSF52540">
    <property type="entry name" value="P-loop containing nucleoside triphosphate hydrolases"/>
    <property type="match status" value="1"/>
</dbReference>
<dbReference type="AlphaFoldDB" id="A0AAU9J4X8"/>
<keyword evidence="6" id="KW-0539">Nucleus</keyword>
<comment type="subcellular location">
    <subcellularLocation>
        <location evidence="1">Nucleus</location>
    </subcellularLocation>
</comment>
<dbReference type="FunFam" id="3.40.50.300:FF:000136">
    <property type="entry name" value="Replication factor C subunit 5"/>
    <property type="match status" value="1"/>
</dbReference>
<dbReference type="FunFam" id="1.10.8.60:FF:000030">
    <property type="entry name" value="replication factor C subunit 3"/>
    <property type="match status" value="1"/>
</dbReference>
<dbReference type="GO" id="GO:0003689">
    <property type="term" value="F:DNA clamp loader activity"/>
    <property type="evidence" value="ECO:0007669"/>
    <property type="project" value="TreeGrafter"/>
</dbReference>
<dbReference type="InterPro" id="IPR008921">
    <property type="entry name" value="DNA_pol3_clamp-load_cplx_C"/>
</dbReference>
<dbReference type="InterPro" id="IPR050238">
    <property type="entry name" value="DNA_Rep/Repair_Clamp_Loader"/>
</dbReference>
<dbReference type="FunFam" id="1.20.272.10:FF:000002">
    <property type="entry name" value="Replication factor C subunit 3"/>
    <property type="match status" value="1"/>
</dbReference>
<evidence type="ECO:0000256" key="5">
    <source>
        <dbReference type="ARBA" id="ARBA00022840"/>
    </source>
</evidence>
<reference evidence="7" key="1">
    <citation type="submission" date="2021-09" db="EMBL/GenBank/DDBJ databases">
        <authorList>
            <consortium name="AG Swart"/>
            <person name="Singh M."/>
            <person name="Singh A."/>
            <person name="Seah K."/>
            <person name="Emmerich C."/>
        </authorList>
    </citation>
    <scope>NUCLEOTIDE SEQUENCE</scope>
    <source>
        <strain evidence="7">ATCC30299</strain>
    </source>
</reference>
<dbReference type="Gene3D" id="1.10.8.60">
    <property type="match status" value="1"/>
</dbReference>
<keyword evidence="4" id="KW-0547">Nucleotide-binding</keyword>
<name>A0AAU9J4X8_9CILI</name>
<dbReference type="GO" id="GO:0006281">
    <property type="term" value="P:DNA repair"/>
    <property type="evidence" value="ECO:0007669"/>
    <property type="project" value="UniProtKB-ARBA"/>
</dbReference>
<dbReference type="Gene3D" id="3.40.50.300">
    <property type="entry name" value="P-loop containing nucleotide triphosphate hydrolases"/>
    <property type="match status" value="1"/>
</dbReference>
<comment type="similarity">
    <text evidence="2">Belongs to the activator 1 small subunits family.</text>
</comment>
<dbReference type="CDD" id="cd18140">
    <property type="entry name" value="HLD_clamp_RFC"/>
    <property type="match status" value="1"/>
</dbReference>
<dbReference type="Pfam" id="PF13177">
    <property type="entry name" value="DNA_pol3_delta2"/>
    <property type="match status" value="1"/>
</dbReference>
<dbReference type="PANTHER" id="PTHR11669:SF1">
    <property type="entry name" value="REPLICATION FACTOR C SUBUNIT 3"/>
    <property type="match status" value="1"/>
</dbReference>
<dbReference type="GO" id="GO:0005524">
    <property type="term" value="F:ATP binding"/>
    <property type="evidence" value="ECO:0007669"/>
    <property type="project" value="UniProtKB-KW"/>
</dbReference>
<dbReference type="SUPFAM" id="SSF48019">
    <property type="entry name" value="post-AAA+ oligomerization domain-like"/>
    <property type="match status" value="1"/>
</dbReference>
<evidence type="ECO:0000313" key="7">
    <source>
        <dbReference type="EMBL" id="CAG9316812.1"/>
    </source>
</evidence>
<accession>A0AAU9J4X8</accession>
<evidence type="ECO:0000256" key="2">
    <source>
        <dbReference type="ARBA" id="ARBA00005378"/>
    </source>
</evidence>
<dbReference type="Gene3D" id="1.20.272.10">
    <property type="match status" value="1"/>
</dbReference>
<dbReference type="GO" id="GO:0005663">
    <property type="term" value="C:DNA replication factor C complex"/>
    <property type="evidence" value="ECO:0007669"/>
    <property type="project" value="TreeGrafter"/>
</dbReference>
<dbReference type="GO" id="GO:0005634">
    <property type="term" value="C:nucleus"/>
    <property type="evidence" value="ECO:0007669"/>
    <property type="project" value="UniProtKB-SubCell"/>
</dbReference>
<keyword evidence="5" id="KW-0067">ATP-binding</keyword>
<dbReference type="GO" id="GO:0006271">
    <property type="term" value="P:DNA strand elongation involved in DNA replication"/>
    <property type="evidence" value="ECO:0007669"/>
    <property type="project" value="UniProtKB-ARBA"/>
</dbReference>
<dbReference type="CDD" id="cd00009">
    <property type="entry name" value="AAA"/>
    <property type="match status" value="1"/>
</dbReference>
<proteinExistence type="inferred from homology"/>
<comment type="caution">
    <text evidence="7">The sequence shown here is derived from an EMBL/GenBank/DDBJ whole genome shotgun (WGS) entry which is preliminary data.</text>
</comment>
<dbReference type="GO" id="GO:0003677">
    <property type="term" value="F:DNA binding"/>
    <property type="evidence" value="ECO:0007669"/>
    <property type="project" value="InterPro"/>
</dbReference>
<dbReference type="InterPro" id="IPR047854">
    <property type="entry name" value="RFC_lid"/>
</dbReference>
<evidence type="ECO:0000256" key="6">
    <source>
        <dbReference type="ARBA" id="ARBA00023242"/>
    </source>
</evidence>
<evidence type="ECO:0008006" key="9">
    <source>
        <dbReference type="Google" id="ProtNLM"/>
    </source>
</evidence>
<sequence length="350" mass="39448">MASKLWVDKYRPLTVDQLDYHSTLSAILERLSTSGDLPHLLFYGPSGAGKKTRVLALLNGVFGAGVNKVKCEVRNFKAGTVNVEISILQSNYHIDMTPSDVAHRDKIVVQQIIKEIGSSKNPDQRFFKVVILNQADYLTDEAQAALRRTLEKYTATTRVILICNSLCRVIAPLRSRCLSIRVPAPSADDMRKVLRKIASSENLELPMSLENKLINASNRNIRRAIMMMQTVYIQNSRLNPDASVPIPEWEKYLKEIATNVLDEQTPKSLKIVRGKLYEVLASCIPPTTVFNTLCKELVTRSDAAIKTVVVRHAADYELQMKSGSKPIVHLEAFLARFMSVYKQHSNRMNY</sequence>
<dbReference type="EMBL" id="CAJZBQ010000016">
    <property type="protein sequence ID" value="CAG9316812.1"/>
    <property type="molecule type" value="Genomic_DNA"/>
</dbReference>
<dbReference type="InterPro" id="IPR027417">
    <property type="entry name" value="P-loop_NTPase"/>
</dbReference>
<keyword evidence="3" id="KW-0235">DNA replication</keyword>
<keyword evidence="8" id="KW-1185">Reference proteome</keyword>
<protein>
    <recommendedName>
        <fullName evidence="9">Replication factor C subunit 3</fullName>
    </recommendedName>
</protein>
<dbReference type="Proteomes" id="UP001162131">
    <property type="component" value="Unassembled WGS sequence"/>
</dbReference>